<dbReference type="InterPro" id="IPR043424">
    <property type="entry name" value="BLT-like"/>
</dbReference>
<reference evidence="3 4" key="1">
    <citation type="submission" date="2024-08" db="EMBL/GenBank/DDBJ databases">
        <title>Insights into the chromosomal genome structure of Flemingia macrophylla.</title>
        <authorList>
            <person name="Ding Y."/>
            <person name="Zhao Y."/>
            <person name="Bi W."/>
            <person name="Wu M."/>
            <person name="Zhao G."/>
            <person name="Gong Y."/>
            <person name="Li W."/>
            <person name="Zhang P."/>
        </authorList>
    </citation>
    <scope>NUCLEOTIDE SEQUENCE [LARGE SCALE GENOMIC DNA]</scope>
    <source>
        <strain evidence="3">DYQJB</strain>
        <tissue evidence="3">Leaf</tissue>
    </source>
</reference>
<dbReference type="PANTHER" id="PTHR31071:SF9">
    <property type="entry name" value="INTRACELLULAR PROTEIN TRANSPORT PROTEIN USO1-RELATED"/>
    <property type="match status" value="1"/>
</dbReference>
<accession>A0ABD1ND45</accession>
<dbReference type="Proteomes" id="UP001603857">
    <property type="component" value="Unassembled WGS sequence"/>
</dbReference>
<dbReference type="AlphaFoldDB" id="A0ABD1ND45"/>
<keyword evidence="1" id="KW-0175">Coiled coil</keyword>
<feature type="region of interest" description="Disordered" evidence="2">
    <location>
        <begin position="395"/>
        <end position="450"/>
    </location>
</feature>
<evidence type="ECO:0000256" key="1">
    <source>
        <dbReference type="SAM" id="Coils"/>
    </source>
</evidence>
<feature type="region of interest" description="Disordered" evidence="2">
    <location>
        <begin position="588"/>
        <end position="608"/>
    </location>
</feature>
<evidence type="ECO:0000313" key="4">
    <source>
        <dbReference type="Proteomes" id="UP001603857"/>
    </source>
</evidence>
<feature type="coiled-coil region" evidence="1">
    <location>
        <begin position="174"/>
        <end position="227"/>
    </location>
</feature>
<comment type="caution">
    <text evidence="3">The sequence shown here is derived from an EMBL/GenBank/DDBJ whole genome shotgun (WGS) entry which is preliminary data.</text>
</comment>
<keyword evidence="4" id="KW-1185">Reference proteome</keyword>
<sequence>MERRGKGLMMEKLKGGVVGAKIGGPSTPPPTWRLEFPSQQNENNKKQVQEFLNFPASRTLSARSLCAKLWQIQQLAEPSPSHRPASATGLRRHVQTFVRHHKSPNKINDRSKQPVSPPMQVAPYNNHQNHKISLDLKGSVTELSRKTKTSRELLKVLNRIWCLEEQHASNLSVVKALKMELDHSRAQVKDLQQEKQLKNYELENLTKQITEEKLVRKNKEHDKIEAAVQSVLQEIQDERRLRKHTESLHRRLARELSEVNSSFSGSLRDLEKEGKARILLENLCDAFAKGIRDYEYEVRSLEHNNAEKGQVKGDSLDRLLRHLSEAWLDERKQMKLVQAGIDLPRIDSSIVDKLSVDIETFLHAKRCVNLRRYRNSSTKEVYPCLRSLDSFPLKEATSAPPNMAEEDSTGTNIFEQKRPSHKGLGSKKNSNNTAGVHNEKKGRQNSMRKQVQSKEECCELQANMICDEKESWFVERKSSEVGGDSTTLFNTPGSSTVCEGPLESNTLWTKRMNSGNKLDNIVRNNSLSSEGNDKVYPVEDSCVHSAFAGNGSPVKECKPTLIVPDFDESEPLKDNTLMAKLLEARLGRQKSRSRATVRQVSDENHIGV</sequence>
<dbReference type="PANTHER" id="PTHR31071">
    <property type="entry name" value="GB|AAF24581.1"/>
    <property type="match status" value="1"/>
</dbReference>
<evidence type="ECO:0000313" key="3">
    <source>
        <dbReference type="EMBL" id="KAL2345871.1"/>
    </source>
</evidence>
<organism evidence="3 4">
    <name type="scientific">Flemingia macrophylla</name>
    <dbReference type="NCBI Taxonomy" id="520843"/>
    <lineage>
        <taxon>Eukaryota</taxon>
        <taxon>Viridiplantae</taxon>
        <taxon>Streptophyta</taxon>
        <taxon>Embryophyta</taxon>
        <taxon>Tracheophyta</taxon>
        <taxon>Spermatophyta</taxon>
        <taxon>Magnoliopsida</taxon>
        <taxon>eudicotyledons</taxon>
        <taxon>Gunneridae</taxon>
        <taxon>Pentapetalae</taxon>
        <taxon>rosids</taxon>
        <taxon>fabids</taxon>
        <taxon>Fabales</taxon>
        <taxon>Fabaceae</taxon>
        <taxon>Papilionoideae</taxon>
        <taxon>50 kb inversion clade</taxon>
        <taxon>NPAAA clade</taxon>
        <taxon>indigoferoid/millettioid clade</taxon>
        <taxon>Phaseoleae</taxon>
        <taxon>Flemingia</taxon>
    </lineage>
</organism>
<dbReference type="EMBL" id="JBGMDY010000002">
    <property type="protein sequence ID" value="KAL2345871.1"/>
    <property type="molecule type" value="Genomic_DNA"/>
</dbReference>
<gene>
    <name evidence="3" type="ORF">Fmac_007156</name>
</gene>
<name>A0ABD1ND45_9FABA</name>
<evidence type="ECO:0000256" key="2">
    <source>
        <dbReference type="SAM" id="MobiDB-lite"/>
    </source>
</evidence>
<protein>
    <submittedName>
        <fullName evidence="3">Uncharacterized protein</fullName>
    </submittedName>
</protein>
<proteinExistence type="predicted"/>